<sequence length="196" mass="21802">MSQPLTNLGVDSPIPVQIRSWFEKELDVDAPVAASKWACEVYLENYARELGLPMWIHRPSYITGINAPITGIIGNLFEYSVRVEATPNAAGRGGLFDMVPVEEVATVIASSVSRDKMVAKKKTRASLPVYVQYGGQEEVPAGNIIEHLEKKHNMSLEDRNIEDDYVSSLNKTQVNSDEDSQRNGLRRVQITEAGRK</sequence>
<reference evidence="2" key="1">
    <citation type="submission" date="2020-03" db="EMBL/GenBank/DDBJ databases">
        <authorList>
            <person name="He L."/>
        </authorList>
    </citation>
    <scope>NUCLEOTIDE SEQUENCE</scope>
    <source>
        <strain evidence="2">CkLH20</strain>
    </source>
</reference>
<evidence type="ECO:0000259" key="1">
    <source>
        <dbReference type="Pfam" id="PF07993"/>
    </source>
</evidence>
<dbReference type="Gene3D" id="3.40.50.720">
    <property type="entry name" value="NAD(P)-binding Rossmann-like Domain"/>
    <property type="match status" value="1"/>
</dbReference>
<comment type="caution">
    <text evidence="2">The sequence shown here is derived from an EMBL/GenBank/DDBJ whole genome shotgun (WGS) entry which is preliminary data.</text>
</comment>
<gene>
    <name evidence="2" type="ORF">CkaCkLH20_11619</name>
</gene>
<name>A0A9P6LG14_9PEZI</name>
<evidence type="ECO:0000313" key="2">
    <source>
        <dbReference type="EMBL" id="KAF9870947.1"/>
    </source>
</evidence>
<dbReference type="SUPFAM" id="SSF51735">
    <property type="entry name" value="NAD(P)-binding Rossmann-fold domains"/>
    <property type="match status" value="1"/>
</dbReference>
<proteinExistence type="predicted"/>
<dbReference type="InterPro" id="IPR013120">
    <property type="entry name" value="FAR_NAD-bd"/>
</dbReference>
<protein>
    <recommendedName>
        <fullName evidence="1">Thioester reductase (TE) domain-containing protein</fullName>
    </recommendedName>
</protein>
<reference evidence="2" key="2">
    <citation type="submission" date="2020-11" db="EMBL/GenBank/DDBJ databases">
        <title>Whole genome sequencing of Colletotrichum sp.</title>
        <authorList>
            <person name="Li H."/>
        </authorList>
    </citation>
    <scope>NUCLEOTIDE SEQUENCE</scope>
    <source>
        <strain evidence="2">CkLH20</strain>
    </source>
</reference>
<accession>A0A9P6LG14</accession>
<dbReference type="Proteomes" id="UP000781932">
    <property type="component" value="Unassembled WGS sequence"/>
</dbReference>
<dbReference type="AlphaFoldDB" id="A0A9P6LG14"/>
<dbReference type="Pfam" id="PF07993">
    <property type="entry name" value="NAD_binding_4"/>
    <property type="match status" value="1"/>
</dbReference>
<dbReference type="OrthoDB" id="329835at2759"/>
<feature type="domain" description="Thioester reductase (TE)" evidence="1">
    <location>
        <begin position="34"/>
        <end position="108"/>
    </location>
</feature>
<dbReference type="EMBL" id="JAATWM020000049">
    <property type="protein sequence ID" value="KAF9870947.1"/>
    <property type="molecule type" value="Genomic_DNA"/>
</dbReference>
<dbReference type="RefSeq" id="XP_038740408.1">
    <property type="nucleotide sequence ID" value="XM_038894333.1"/>
</dbReference>
<dbReference type="GeneID" id="62167407"/>
<keyword evidence="3" id="KW-1185">Reference proteome</keyword>
<organism evidence="2 3">
    <name type="scientific">Colletotrichum karsti</name>
    <dbReference type="NCBI Taxonomy" id="1095194"/>
    <lineage>
        <taxon>Eukaryota</taxon>
        <taxon>Fungi</taxon>
        <taxon>Dikarya</taxon>
        <taxon>Ascomycota</taxon>
        <taxon>Pezizomycotina</taxon>
        <taxon>Sordariomycetes</taxon>
        <taxon>Hypocreomycetidae</taxon>
        <taxon>Glomerellales</taxon>
        <taxon>Glomerellaceae</taxon>
        <taxon>Colletotrichum</taxon>
        <taxon>Colletotrichum boninense species complex</taxon>
    </lineage>
</organism>
<dbReference type="InterPro" id="IPR036291">
    <property type="entry name" value="NAD(P)-bd_dom_sf"/>
</dbReference>
<evidence type="ECO:0000313" key="3">
    <source>
        <dbReference type="Proteomes" id="UP000781932"/>
    </source>
</evidence>